<evidence type="ECO:0000256" key="1">
    <source>
        <dbReference type="SAM" id="MobiDB-lite"/>
    </source>
</evidence>
<dbReference type="InterPro" id="IPR039884">
    <property type="entry name" value="R3HC1/R3HCL"/>
</dbReference>
<gene>
    <name evidence="2" type="ORF">pipiens_000496</name>
</gene>
<feature type="region of interest" description="Disordered" evidence="1">
    <location>
        <begin position="56"/>
        <end position="88"/>
    </location>
</feature>
<sequence length="272" mass="30894">MNKPSRQRASSKQQIITNGEKIDKDERELRKASQEINRSNRRIIKQTFASNVLEIAEQQQDVSSGGGKENGHVAPATDSREVNPEEDDWETMYDDNGDCLNPKLMEELTSAVGKVYQSKQAVLNEEEFPHVLEVSNFPVEFKTQDLMMLFSQYKESGFDIKWVDDTHALAVFSSSKIAAEVLANGHTFVKLKPLAEATVESRTKARKCSSSLQPYRPRPETCAALARRLVTTALGVRLKTAPEERENERRVLREAKERKLLAAKQREEIWES</sequence>
<feature type="region of interest" description="Disordered" evidence="1">
    <location>
        <begin position="1"/>
        <end position="41"/>
    </location>
</feature>
<dbReference type="InterPro" id="IPR012677">
    <property type="entry name" value="Nucleotide-bd_a/b_plait_sf"/>
</dbReference>
<reference evidence="2 3" key="1">
    <citation type="submission" date="2024-05" db="EMBL/GenBank/DDBJ databases">
        <title>Culex pipiens pipiens assembly and annotation.</title>
        <authorList>
            <person name="Alout H."/>
            <person name="Durand T."/>
        </authorList>
    </citation>
    <scope>NUCLEOTIDE SEQUENCE [LARGE SCALE GENOMIC DNA]</scope>
    <source>
        <strain evidence="2">HA-2024</strain>
        <tissue evidence="2">Whole body</tissue>
    </source>
</reference>
<dbReference type="Proteomes" id="UP001562425">
    <property type="component" value="Unassembled WGS sequence"/>
</dbReference>
<keyword evidence="3" id="KW-1185">Reference proteome</keyword>
<dbReference type="AlphaFoldDB" id="A0ABD1CSE0"/>
<feature type="compositionally biased region" description="Polar residues" evidence="1">
    <location>
        <begin position="7"/>
        <end position="17"/>
    </location>
</feature>
<dbReference type="PANTHER" id="PTHR21678">
    <property type="entry name" value="GROWTH INHIBITION AND DIFFERENTIATION RELATED PROTEIN 88"/>
    <property type="match status" value="1"/>
</dbReference>
<name>A0ABD1CSE0_CULPP</name>
<feature type="compositionally biased region" description="Basic and acidic residues" evidence="1">
    <location>
        <begin position="20"/>
        <end position="33"/>
    </location>
</feature>
<dbReference type="PANTHER" id="PTHR21678:SF0">
    <property type="entry name" value="C3H1-TYPE DOMAIN-CONTAINING PROTEIN"/>
    <property type="match status" value="1"/>
</dbReference>
<feature type="non-terminal residue" evidence="2">
    <location>
        <position position="272"/>
    </location>
</feature>
<evidence type="ECO:0000313" key="3">
    <source>
        <dbReference type="Proteomes" id="UP001562425"/>
    </source>
</evidence>
<dbReference type="InterPro" id="IPR035979">
    <property type="entry name" value="RBD_domain_sf"/>
</dbReference>
<dbReference type="SUPFAM" id="SSF54928">
    <property type="entry name" value="RNA-binding domain, RBD"/>
    <property type="match status" value="1"/>
</dbReference>
<proteinExistence type="predicted"/>
<dbReference type="EMBL" id="JBEHCU010009746">
    <property type="protein sequence ID" value="KAL1379319.1"/>
    <property type="molecule type" value="Genomic_DNA"/>
</dbReference>
<accession>A0ABD1CSE0</accession>
<comment type="caution">
    <text evidence="2">The sequence shown here is derived from an EMBL/GenBank/DDBJ whole genome shotgun (WGS) entry which is preliminary data.</text>
</comment>
<evidence type="ECO:0000313" key="2">
    <source>
        <dbReference type="EMBL" id="KAL1379319.1"/>
    </source>
</evidence>
<protein>
    <submittedName>
        <fullName evidence="2">Uncharacterized protein</fullName>
    </submittedName>
</protein>
<dbReference type="Gene3D" id="3.30.70.330">
    <property type="match status" value="1"/>
</dbReference>
<organism evidence="2 3">
    <name type="scientific">Culex pipiens pipiens</name>
    <name type="common">Northern house mosquito</name>
    <dbReference type="NCBI Taxonomy" id="38569"/>
    <lineage>
        <taxon>Eukaryota</taxon>
        <taxon>Metazoa</taxon>
        <taxon>Ecdysozoa</taxon>
        <taxon>Arthropoda</taxon>
        <taxon>Hexapoda</taxon>
        <taxon>Insecta</taxon>
        <taxon>Pterygota</taxon>
        <taxon>Neoptera</taxon>
        <taxon>Endopterygota</taxon>
        <taxon>Diptera</taxon>
        <taxon>Nematocera</taxon>
        <taxon>Culicoidea</taxon>
        <taxon>Culicidae</taxon>
        <taxon>Culicinae</taxon>
        <taxon>Culicini</taxon>
        <taxon>Culex</taxon>
        <taxon>Culex</taxon>
    </lineage>
</organism>